<proteinExistence type="predicted"/>
<organism evidence="2 3">
    <name type="scientific">Natrarchaeobius chitinivorans</name>
    <dbReference type="NCBI Taxonomy" id="1679083"/>
    <lineage>
        <taxon>Archaea</taxon>
        <taxon>Methanobacteriati</taxon>
        <taxon>Methanobacteriota</taxon>
        <taxon>Stenosarchaea group</taxon>
        <taxon>Halobacteria</taxon>
        <taxon>Halobacteriales</taxon>
        <taxon>Natrialbaceae</taxon>
        <taxon>Natrarchaeobius</taxon>
    </lineage>
</organism>
<dbReference type="Proteomes" id="UP000281431">
    <property type="component" value="Unassembled WGS sequence"/>
</dbReference>
<accession>A0A3N6MB08</accession>
<dbReference type="EMBL" id="REFZ01000008">
    <property type="protein sequence ID" value="RQG99727.1"/>
    <property type="molecule type" value="Genomic_DNA"/>
</dbReference>
<feature type="region of interest" description="Disordered" evidence="1">
    <location>
        <begin position="1"/>
        <end position="67"/>
    </location>
</feature>
<sequence>MRALRGRTSRRTAGPRSTDDRLRHLRSTHSTTDPRSTRPGRRAETVRELLEGPIGGVAGTAAHRRTS</sequence>
<evidence type="ECO:0000313" key="3">
    <source>
        <dbReference type="Proteomes" id="UP000281431"/>
    </source>
</evidence>
<evidence type="ECO:0000256" key="1">
    <source>
        <dbReference type="SAM" id="MobiDB-lite"/>
    </source>
</evidence>
<gene>
    <name evidence="2" type="ORF">EA472_13825</name>
</gene>
<dbReference type="AlphaFoldDB" id="A0A3N6MB08"/>
<feature type="compositionally biased region" description="Basic residues" evidence="1">
    <location>
        <begin position="1"/>
        <end position="10"/>
    </location>
</feature>
<comment type="caution">
    <text evidence="2">The sequence shown here is derived from an EMBL/GenBank/DDBJ whole genome shotgun (WGS) entry which is preliminary data.</text>
</comment>
<protein>
    <submittedName>
        <fullName evidence="2">Uncharacterized protein</fullName>
    </submittedName>
</protein>
<evidence type="ECO:0000313" key="2">
    <source>
        <dbReference type="EMBL" id="RQG99727.1"/>
    </source>
</evidence>
<keyword evidence="3" id="KW-1185">Reference proteome</keyword>
<name>A0A3N6MB08_NATCH</name>
<reference evidence="2 3" key="1">
    <citation type="submission" date="2018-10" db="EMBL/GenBank/DDBJ databases">
        <title>Natrarchaeobius chitinivorans gen. nov., sp. nov., and Natrarchaeobius haloalkaliphilus sp. nov., alkaliphilic, chitin-utilizing haloarchaea from hypersaline alkaline lakes.</title>
        <authorList>
            <person name="Sorokin D.Y."/>
            <person name="Elcheninov A.G."/>
            <person name="Kostrikina N.A."/>
            <person name="Bale N.J."/>
            <person name="Sinninghe Damste J.S."/>
            <person name="Khijniak T.V."/>
            <person name="Kublanov I.V."/>
            <person name="Toshchakov S.V."/>
        </authorList>
    </citation>
    <scope>NUCLEOTIDE SEQUENCE [LARGE SCALE GENOMIC DNA]</scope>
    <source>
        <strain evidence="2 3">AArcht7</strain>
    </source>
</reference>
<feature type="compositionally biased region" description="Basic and acidic residues" evidence="1">
    <location>
        <begin position="41"/>
        <end position="50"/>
    </location>
</feature>